<dbReference type="PROSITE" id="PS51891">
    <property type="entry name" value="CENP_V_GFA"/>
    <property type="match status" value="1"/>
</dbReference>
<dbReference type="InterPro" id="IPR011057">
    <property type="entry name" value="Mss4-like_sf"/>
</dbReference>
<dbReference type="Proteomes" id="UP000177583">
    <property type="component" value="Unassembled WGS sequence"/>
</dbReference>
<dbReference type="InterPro" id="IPR006913">
    <property type="entry name" value="CENP-V/GFA"/>
</dbReference>
<evidence type="ECO:0000256" key="1">
    <source>
        <dbReference type="ARBA" id="ARBA00005495"/>
    </source>
</evidence>
<dbReference type="InterPro" id="IPR052355">
    <property type="entry name" value="CENP-V-like"/>
</dbReference>
<dbReference type="Pfam" id="PF04828">
    <property type="entry name" value="GFA"/>
    <property type="match status" value="1"/>
</dbReference>
<dbReference type="Gene3D" id="2.170.150.70">
    <property type="match status" value="1"/>
</dbReference>
<reference evidence="5 6" key="1">
    <citation type="journal article" date="2016" name="Nat. Commun.">
        <title>Thousands of microbial genomes shed light on interconnected biogeochemical processes in an aquifer system.</title>
        <authorList>
            <person name="Anantharaman K."/>
            <person name="Brown C.T."/>
            <person name="Hug L.A."/>
            <person name="Sharon I."/>
            <person name="Castelle C.J."/>
            <person name="Probst A.J."/>
            <person name="Thomas B.C."/>
            <person name="Singh A."/>
            <person name="Wilkins M.J."/>
            <person name="Karaoz U."/>
            <person name="Brodie E.L."/>
            <person name="Williams K.H."/>
            <person name="Hubbard S.S."/>
            <person name="Banfield J.F."/>
        </authorList>
    </citation>
    <scope>NUCLEOTIDE SEQUENCE [LARGE SCALE GENOMIC DNA]</scope>
</reference>
<evidence type="ECO:0000259" key="4">
    <source>
        <dbReference type="PROSITE" id="PS51891"/>
    </source>
</evidence>
<gene>
    <name evidence="5" type="ORF">A2557_02150</name>
</gene>
<comment type="similarity">
    <text evidence="1">Belongs to the Gfa family.</text>
</comment>
<comment type="caution">
    <text evidence="5">The sequence shown here is derived from an EMBL/GenBank/DDBJ whole genome shotgun (WGS) entry which is preliminary data.</text>
</comment>
<protein>
    <recommendedName>
        <fullName evidence="4">CENP-V/GFA domain-containing protein</fullName>
    </recommendedName>
</protein>
<accession>A0A1F6GLG9</accession>
<keyword evidence="3" id="KW-0862">Zinc</keyword>
<dbReference type="PANTHER" id="PTHR28620">
    <property type="entry name" value="CENTROMERE PROTEIN V"/>
    <property type="match status" value="1"/>
</dbReference>
<dbReference type="GO" id="GO:0046872">
    <property type="term" value="F:metal ion binding"/>
    <property type="evidence" value="ECO:0007669"/>
    <property type="project" value="UniProtKB-KW"/>
</dbReference>
<name>A0A1F6GLG9_9PROT</name>
<evidence type="ECO:0000256" key="3">
    <source>
        <dbReference type="ARBA" id="ARBA00022833"/>
    </source>
</evidence>
<dbReference type="EMBL" id="MFNF01000064">
    <property type="protein sequence ID" value="OGG98966.1"/>
    <property type="molecule type" value="Genomic_DNA"/>
</dbReference>
<keyword evidence="2" id="KW-0479">Metal-binding</keyword>
<dbReference type="SUPFAM" id="SSF51316">
    <property type="entry name" value="Mss4-like"/>
    <property type="match status" value="1"/>
</dbReference>
<sequence>MLLEGGCHCGKIRYQLVPETPKVVECNCSICTKKGALHLRAQEGSFKVTQGDGEARLYQAGTKIAKHFFCPQCGTHIFANPKRAPLAFNVNAKTLDRFWELLPQWEKTYFDGRSWEPEGPVPVPSSTPFR</sequence>
<dbReference type="PANTHER" id="PTHR28620:SF1">
    <property type="entry name" value="CENP-V_GFA DOMAIN-CONTAINING PROTEIN"/>
    <property type="match status" value="1"/>
</dbReference>
<evidence type="ECO:0000313" key="6">
    <source>
        <dbReference type="Proteomes" id="UP000177583"/>
    </source>
</evidence>
<dbReference type="AlphaFoldDB" id="A0A1F6GLG9"/>
<evidence type="ECO:0000256" key="2">
    <source>
        <dbReference type="ARBA" id="ARBA00022723"/>
    </source>
</evidence>
<feature type="domain" description="CENP-V/GFA" evidence="4">
    <location>
        <begin position="3"/>
        <end position="106"/>
    </location>
</feature>
<proteinExistence type="inferred from homology"/>
<organism evidence="5 6">
    <name type="scientific">Candidatus Lambdaproteobacteria bacterium RIFOXYD2_FULL_56_26</name>
    <dbReference type="NCBI Taxonomy" id="1817773"/>
    <lineage>
        <taxon>Bacteria</taxon>
        <taxon>Pseudomonadati</taxon>
        <taxon>Pseudomonadota</taxon>
        <taxon>Candidatus Lambdaproteobacteria</taxon>
    </lineage>
</organism>
<dbReference type="GO" id="GO:0016846">
    <property type="term" value="F:carbon-sulfur lyase activity"/>
    <property type="evidence" value="ECO:0007669"/>
    <property type="project" value="InterPro"/>
</dbReference>
<evidence type="ECO:0000313" key="5">
    <source>
        <dbReference type="EMBL" id="OGG98966.1"/>
    </source>
</evidence>